<protein>
    <recommendedName>
        <fullName evidence="4">3-isopropylmalate dehydratase</fullName>
    </recommendedName>
</protein>
<dbReference type="AlphaFoldDB" id="A0A7D5D4M4"/>
<feature type="signal peptide" evidence="1">
    <location>
        <begin position="1"/>
        <end position="23"/>
    </location>
</feature>
<evidence type="ECO:0000313" key="2">
    <source>
        <dbReference type="EMBL" id="QKZ02899.1"/>
    </source>
</evidence>
<organism evidence="2 3">
    <name type="scientific">Pseudomonas eucalypticola</name>
    <dbReference type="NCBI Taxonomy" id="2599595"/>
    <lineage>
        <taxon>Bacteria</taxon>
        <taxon>Pseudomonadati</taxon>
        <taxon>Pseudomonadota</taxon>
        <taxon>Gammaproteobacteria</taxon>
        <taxon>Pseudomonadales</taxon>
        <taxon>Pseudomonadaceae</taxon>
        <taxon>Pseudomonas</taxon>
    </lineage>
</organism>
<keyword evidence="3" id="KW-1185">Reference proteome</keyword>
<evidence type="ECO:0000313" key="3">
    <source>
        <dbReference type="Proteomes" id="UP000509568"/>
    </source>
</evidence>
<dbReference type="Proteomes" id="UP000509568">
    <property type="component" value="Chromosome"/>
</dbReference>
<keyword evidence="1" id="KW-0732">Signal</keyword>
<feature type="chain" id="PRO_5028867758" description="3-isopropylmalate dehydratase" evidence="1">
    <location>
        <begin position="24"/>
        <end position="129"/>
    </location>
</feature>
<name>A0A7D5D4M4_9PSED</name>
<dbReference type="KEGG" id="pez:HWQ56_03400"/>
<evidence type="ECO:0008006" key="4">
    <source>
        <dbReference type="Google" id="ProtNLM"/>
    </source>
</evidence>
<sequence>MRRSLFRLMGILGLTTLSLWAQAESIQDYSVLIVSRERLEVGTPCELGIYIGDNKVGRLFQEQEVSFNLPPGKVVVRLMQEPGQAPGCAPGLPAPNATAIELHAGEVQKYRIANGPNGMYLKRAPEDQY</sequence>
<evidence type="ECO:0000256" key="1">
    <source>
        <dbReference type="SAM" id="SignalP"/>
    </source>
</evidence>
<accession>A0A7D5D4M4</accession>
<proteinExistence type="predicted"/>
<reference evidence="2 3" key="1">
    <citation type="submission" date="2020-06" db="EMBL/GenBank/DDBJ databases">
        <title>Pseudomonas eucalypticola sp. nov., an endophyte of Eucalyptus dunnii leaves with biocontrol ability of eucalyptus leaf blight.</title>
        <authorList>
            <person name="Liu Y."/>
            <person name="Song Z."/>
            <person name="Zeng H."/>
            <person name="Lu M."/>
            <person name="Wang X."/>
            <person name="Lian X."/>
            <person name="Zhang Q."/>
        </authorList>
    </citation>
    <scope>NUCLEOTIDE SEQUENCE [LARGE SCALE GENOMIC DNA]</scope>
    <source>
        <strain evidence="2 3">NP-1</strain>
    </source>
</reference>
<dbReference type="RefSeq" id="WP_158157904.1">
    <property type="nucleotide sequence ID" value="NZ_CP056030.1"/>
</dbReference>
<gene>
    <name evidence="2" type="ORF">HWQ56_03400</name>
</gene>
<dbReference type="EMBL" id="CP056030">
    <property type="protein sequence ID" value="QKZ02899.1"/>
    <property type="molecule type" value="Genomic_DNA"/>
</dbReference>